<protein>
    <submittedName>
        <fullName evidence="1">Uncharacterized protein</fullName>
    </submittedName>
</protein>
<dbReference type="Proteomes" id="UP000071979">
    <property type="component" value="Unassembled WGS sequence"/>
</dbReference>
<evidence type="ECO:0000313" key="1">
    <source>
        <dbReference type="EMBL" id="KTS69561.1"/>
    </source>
</evidence>
<reference evidence="1 2" key="1">
    <citation type="journal article" date="2016" name="Front. Microbiol.">
        <title>Genomic Resource of Rice Seed Associated Bacteria.</title>
        <authorList>
            <person name="Midha S."/>
            <person name="Bansal K."/>
            <person name="Sharma S."/>
            <person name="Kumar N."/>
            <person name="Patil P.P."/>
            <person name="Chaudhry V."/>
            <person name="Patil P.B."/>
        </authorList>
    </citation>
    <scope>NUCLEOTIDE SEQUENCE [LARGE SCALE GENOMIC DNA]</scope>
    <source>
        <strain evidence="1 2">SA3</strain>
    </source>
</reference>
<proteinExistence type="predicted"/>
<evidence type="ECO:0000313" key="2">
    <source>
        <dbReference type="Proteomes" id="UP000071979"/>
    </source>
</evidence>
<comment type="caution">
    <text evidence="1">The sequence shown here is derived from an EMBL/GenBank/DDBJ whole genome shotgun (WGS) entry which is preliminary data.</text>
</comment>
<sequence>MHSRESAKHRIDTLLAVTTTLTESVKFIEDLKFKGMVSAKEASRYHQSATDALNKLLNAKIDNLSGLNQDLKHECPCCRNASEKKNP</sequence>
<dbReference type="EMBL" id="LDSE01000003">
    <property type="protein sequence ID" value="KTS69561.1"/>
    <property type="molecule type" value="Genomic_DNA"/>
</dbReference>
<gene>
    <name evidence="1" type="ORF">SA3R_01420</name>
</gene>
<organism evidence="1 2">
    <name type="scientific">Pantoea dispersa</name>
    <dbReference type="NCBI Taxonomy" id="59814"/>
    <lineage>
        <taxon>Bacteria</taxon>
        <taxon>Pseudomonadati</taxon>
        <taxon>Pseudomonadota</taxon>
        <taxon>Gammaproteobacteria</taxon>
        <taxon>Enterobacterales</taxon>
        <taxon>Erwiniaceae</taxon>
        <taxon>Pantoea</taxon>
    </lineage>
</organism>
<dbReference type="AlphaFoldDB" id="A0A8E1S290"/>
<dbReference type="RefSeq" id="WP_058775566.1">
    <property type="nucleotide sequence ID" value="NZ_JBBCPZ010000018.1"/>
</dbReference>
<accession>A0A8E1S290</accession>
<name>A0A8E1S290_9GAMM</name>